<accession>A0ACA9R2F9</accession>
<name>A0ACA9R2F9_9GLOM</name>
<evidence type="ECO:0000313" key="1">
    <source>
        <dbReference type="EMBL" id="CAG8773764.1"/>
    </source>
</evidence>
<proteinExistence type="predicted"/>
<reference evidence="1" key="1">
    <citation type="submission" date="2021-06" db="EMBL/GenBank/DDBJ databases">
        <authorList>
            <person name="Kallberg Y."/>
            <person name="Tangrot J."/>
            <person name="Rosling A."/>
        </authorList>
    </citation>
    <scope>NUCLEOTIDE SEQUENCE</scope>
    <source>
        <strain evidence="1">CL356</strain>
    </source>
</reference>
<comment type="caution">
    <text evidence="1">The sequence shown here is derived from an EMBL/GenBank/DDBJ whole genome shotgun (WGS) entry which is preliminary data.</text>
</comment>
<dbReference type="EMBL" id="CAJVPT010066663">
    <property type="protein sequence ID" value="CAG8773764.1"/>
    <property type="molecule type" value="Genomic_DNA"/>
</dbReference>
<evidence type="ECO:0000313" key="2">
    <source>
        <dbReference type="Proteomes" id="UP000789525"/>
    </source>
</evidence>
<dbReference type="Proteomes" id="UP000789525">
    <property type="component" value="Unassembled WGS sequence"/>
</dbReference>
<organism evidence="1 2">
    <name type="scientific">Acaulospora colombiana</name>
    <dbReference type="NCBI Taxonomy" id="27376"/>
    <lineage>
        <taxon>Eukaryota</taxon>
        <taxon>Fungi</taxon>
        <taxon>Fungi incertae sedis</taxon>
        <taxon>Mucoromycota</taxon>
        <taxon>Glomeromycotina</taxon>
        <taxon>Glomeromycetes</taxon>
        <taxon>Diversisporales</taxon>
        <taxon>Acaulosporaceae</taxon>
        <taxon>Acaulospora</taxon>
    </lineage>
</organism>
<gene>
    <name evidence="1" type="ORF">ACOLOM_LOCUS13969</name>
</gene>
<protein>
    <submittedName>
        <fullName evidence="1">6197_t:CDS:1</fullName>
    </submittedName>
</protein>
<sequence>MAASRKTVSADLCLEDGRNNPICARYREKKERVPSRFELFFDLVFVAIAHSLSEVAAEHAGGPGLAQFILSIDLRHSNPELLH</sequence>
<keyword evidence="2" id="KW-1185">Reference proteome</keyword>
<feature type="non-terminal residue" evidence="1">
    <location>
        <position position="83"/>
    </location>
</feature>